<evidence type="ECO:0000313" key="3">
    <source>
        <dbReference type="EMBL" id="CAH2091841.1"/>
    </source>
</evidence>
<proteinExistence type="predicted"/>
<name>A0AAU9TYC8_EUPED</name>
<feature type="region of interest" description="Disordered" evidence="2">
    <location>
        <begin position="1"/>
        <end position="76"/>
    </location>
</feature>
<dbReference type="AlphaFoldDB" id="A0AAU9TYC8"/>
<dbReference type="Proteomes" id="UP001153954">
    <property type="component" value="Unassembled WGS sequence"/>
</dbReference>
<dbReference type="Gene3D" id="1.20.5.170">
    <property type="match status" value="1"/>
</dbReference>
<evidence type="ECO:0000313" key="4">
    <source>
        <dbReference type="Proteomes" id="UP001153954"/>
    </source>
</evidence>
<comment type="caution">
    <text evidence="3">The sequence shown here is derived from an EMBL/GenBank/DDBJ whole genome shotgun (WGS) entry which is preliminary data.</text>
</comment>
<feature type="coiled-coil region" evidence="1">
    <location>
        <begin position="806"/>
        <end position="938"/>
    </location>
</feature>
<evidence type="ECO:0000256" key="2">
    <source>
        <dbReference type="SAM" id="MobiDB-lite"/>
    </source>
</evidence>
<feature type="compositionally biased region" description="Low complexity" evidence="2">
    <location>
        <begin position="238"/>
        <end position="250"/>
    </location>
</feature>
<accession>A0AAU9TYC8</accession>
<protein>
    <submittedName>
        <fullName evidence="3">Uncharacterized protein</fullName>
    </submittedName>
</protein>
<evidence type="ECO:0000256" key="1">
    <source>
        <dbReference type="SAM" id="Coils"/>
    </source>
</evidence>
<dbReference type="SUPFAM" id="SSF57997">
    <property type="entry name" value="Tropomyosin"/>
    <property type="match status" value="1"/>
</dbReference>
<feature type="compositionally biased region" description="Polar residues" evidence="2">
    <location>
        <begin position="179"/>
        <end position="222"/>
    </location>
</feature>
<feature type="coiled-coil region" evidence="1">
    <location>
        <begin position="575"/>
        <end position="609"/>
    </location>
</feature>
<feature type="region of interest" description="Disordered" evidence="2">
    <location>
        <begin position="167"/>
        <end position="255"/>
    </location>
</feature>
<reference evidence="3" key="1">
    <citation type="submission" date="2022-03" db="EMBL/GenBank/DDBJ databases">
        <authorList>
            <person name="Tunstrom K."/>
        </authorList>
    </citation>
    <scope>NUCLEOTIDE SEQUENCE</scope>
</reference>
<feature type="coiled-coil region" evidence="1">
    <location>
        <begin position="635"/>
        <end position="700"/>
    </location>
</feature>
<feature type="compositionally biased region" description="Low complexity" evidence="2">
    <location>
        <begin position="14"/>
        <end position="49"/>
    </location>
</feature>
<feature type="coiled-coil region" evidence="1">
    <location>
        <begin position="477"/>
        <end position="549"/>
    </location>
</feature>
<feature type="compositionally biased region" description="Basic and acidic residues" evidence="2">
    <location>
        <begin position="1"/>
        <end position="11"/>
    </location>
</feature>
<sequence length="946" mass="108008">MATTKPQKDKPYISSPRLAPRPTAASTARAARNATNRNLTTPAQRQSPMRSPPSPTSSKIKTAVSRNGQRSDSKTEIKINRNWECEVRTVVMDFDINPVKQELDTTINYTEDEVDLVNIDTQKPTNKSTHDLQNNCLDSIDTENVEEVVAGAVLDPTIATVDQNLTTRLKTPVHDRPQTPKNVSSRPQTPRMTSRPNTPLHSSQRHTTPVSRPNTPQRSSPLTRPKTPSIPIRPLSRPVTPVTSVNPPTSNKDENYLKSSYFEKQKQFHRMKRELDLKQQAILEVFDGLQALQQQMLHEGINAGGEGQTDLVIFNVADWAPNEVTQLCRDAAASSDTDGAVELFNTTVPIDECVLAEVDSKVLKIPACFADLCLQVFTARQEIIDWIKDLIEKNEVVGNEAVDKIARYNSQGLEMCEALRSLKTQADDAIDTVTLLTKRVCRERSTLVAVGETLVREVARLRQDLDARTTLSELREVQADSEIAKTLEETRRELEEERSAKLALKEKLATTESQLRQTRIRVSKMDRQLREAEASIASLTGTVKSLEDQSRQREVQLEARARKLKESLKTGEVTSSNLAQQRDSLQAEVNNLKEQIQSMTTQHKSEIQDFNKKLKEMTSVIEEQKHISQRETEQKVNLETLVRESQSAIEELKAKITELENSKPNPDLPTEREMDLWAELQATKDTLRTAEEEMATCKMEKIRFLESLTKIAESENKVGMQQKLTSELLNKEEIIGKMQIQIRDLTKHSKLYEQKVNQYEQYIRDLQAHNRASAKCQETPNGNSYQDLQEEIMSIRMSLLDAVHRNEELSELLIQKEQQLEQQDKTSRAQARVIKVREELINMLKNKETEQSRELTELQQDLEHRMKIVDEVNKQIAAKADEIQELFSTLENKQQQIHRLEKIVLALEEQQRRAQAQRTRHEEKIAALEHELAASGNRRERKFLFF</sequence>
<dbReference type="EMBL" id="CAKOGL010000011">
    <property type="protein sequence ID" value="CAH2091841.1"/>
    <property type="molecule type" value="Genomic_DNA"/>
</dbReference>
<keyword evidence="1" id="KW-0175">Coiled coil</keyword>
<keyword evidence="4" id="KW-1185">Reference proteome</keyword>
<gene>
    <name evidence="3" type="ORF">EEDITHA_LOCUS7663</name>
</gene>
<organism evidence="3 4">
    <name type="scientific">Euphydryas editha</name>
    <name type="common">Edith's checkerspot</name>
    <dbReference type="NCBI Taxonomy" id="104508"/>
    <lineage>
        <taxon>Eukaryota</taxon>
        <taxon>Metazoa</taxon>
        <taxon>Ecdysozoa</taxon>
        <taxon>Arthropoda</taxon>
        <taxon>Hexapoda</taxon>
        <taxon>Insecta</taxon>
        <taxon>Pterygota</taxon>
        <taxon>Neoptera</taxon>
        <taxon>Endopterygota</taxon>
        <taxon>Lepidoptera</taxon>
        <taxon>Glossata</taxon>
        <taxon>Ditrysia</taxon>
        <taxon>Papilionoidea</taxon>
        <taxon>Nymphalidae</taxon>
        <taxon>Nymphalinae</taxon>
        <taxon>Euphydryas</taxon>
    </lineage>
</organism>